<gene>
    <name evidence="2" type="ORF">Pmar_PMAR026640</name>
</gene>
<name>C5KQX7_PERM5</name>
<keyword evidence="1" id="KW-0175">Coiled coil</keyword>
<evidence type="ECO:0000313" key="2">
    <source>
        <dbReference type="EMBL" id="EER13116.1"/>
    </source>
</evidence>
<keyword evidence="3" id="KW-1185">Reference proteome</keyword>
<dbReference type="Proteomes" id="UP000007800">
    <property type="component" value="Unassembled WGS sequence"/>
</dbReference>
<reference evidence="2 3" key="1">
    <citation type="submission" date="2008-07" db="EMBL/GenBank/DDBJ databases">
        <authorList>
            <person name="El-Sayed N."/>
            <person name="Caler E."/>
            <person name="Inman J."/>
            <person name="Amedeo P."/>
            <person name="Hass B."/>
            <person name="Wortman J."/>
        </authorList>
    </citation>
    <scope>NUCLEOTIDE SEQUENCE [LARGE SCALE GENOMIC DNA]</scope>
    <source>
        <strain evidence="3">ATCC 50983 / TXsc</strain>
    </source>
</reference>
<evidence type="ECO:0000313" key="3">
    <source>
        <dbReference type="Proteomes" id="UP000007800"/>
    </source>
</evidence>
<dbReference type="AlphaFoldDB" id="C5KQX7"/>
<feature type="coiled-coil region" evidence="1">
    <location>
        <begin position="91"/>
        <end position="151"/>
    </location>
</feature>
<dbReference type="InParanoid" id="C5KQX7"/>
<accession>C5KQX7</accession>
<sequence>MPSFSSYPSERALASLQTAADVKVKELKAALEEHKVQKEALRGELLRVKSSIGDAVRGAEKGWEVAIRNLVDLPERYKATYDDFLQAKVRVEELTKELAEGHKQQNRLEERIKRLQSGKLSASEEKTEATARQLRYEIRQLKDEYADLATRNIDFKRMAAEARCEAIQSAKLIVTYKREKDAAVLEKEEALAGMGKAERKKR</sequence>
<proteinExistence type="predicted"/>
<dbReference type="EMBL" id="GG675588">
    <property type="protein sequence ID" value="EER13116.1"/>
    <property type="molecule type" value="Genomic_DNA"/>
</dbReference>
<organism evidence="3">
    <name type="scientific">Perkinsus marinus (strain ATCC 50983 / TXsc)</name>
    <dbReference type="NCBI Taxonomy" id="423536"/>
    <lineage>
        <taxon>Eukaryota</taxon>
        <taxon>Sar</taxon>
        <taxon>Alveolata</taxon>
        <taxon>Perkinsozoa</taxon>
        <taxon>Perkinsea</taxon>
        <taxon>Perkinsida</taxon>
        <taxon>Perkinsidae</taxon>
        <taxon>Perkinsus</taxon>
    </lineage>
</organism>
<evidence type="ECO:0000256" key="1">
    <source>
        <dbReference type="SAM" id="Coils"/>
    </source>
</evidence>
<protein>
    <submittedName>
        <fullName evidence="2">Uncharacterized protein</fullName>
    </submittedName>
</protein>
<dbReference type="GeneID" id="9056727"/>
<dbReference type="RefSeq" id="XP_002781321.1">
    <property type="nucleotide sequence ID" value="XM_002781275.1"/>
</dbReference>